<dbReference type="InterPro" id="IPR051460">
    <property type="entry name" value="HdrC_iron-sulfur_subunit"/>
</dbReference>
<dbReference type="Pfam" id="PF13183">
    <property type="entry name" value="Fer4_8"/>
    <property type="match status" value="1"/>
</dbReference>
<dbReference type="PROSITE" id="PS00198">
    <property type="entry name" value="4FE4S_FER_1"/>
    <property type="match status" value="1"/>
</dbReference>
<comment type="caution">
    <text evidence="8">The sequence shown here is derived from an EMBL/GenBank/DDBJ whole genome shotgun (WGS) entry which is preliminary data.</text>
</comment>
<dbReference type="GO" id="GO:0046872">
    <property type="term" value="F:metal ion binding"/>
    <property type="evidence" value="ECO:0007669"/>
    <property type="project" value="UniProtKB-KW"/>
</dbReference>
<comment type="similarity">
    <text evidence="1">Belongs to the HdrC family.</text>
</comment>
<dbReference type="GO" id="GO:0051539">
    <property type="term" value="F:4 iron, 4 sulfur cluster binding"/>
    <property type="evidence" value="ECO:0007669"/>
    <property type="project" value="UniProtKB-KW"/>
</dbReference>
<gene>
    <name evidence="8" type="ORF">MBFIL_11870</name>
</gene>
<keyword evidence="3" id="KW-0479">Metal-binding</keyword>
<keyword evidence="5" id="KW-0408">Iron</keyword>
<evidence type="ECO:0000256" key="5">
    <source>
        <dbReference type="ARBA" id="ARBA00023004"/>
    </source>
</evidence>
<keyword evidence="9" id="KW-1185">Reference proteome</keyword>
<evidence type="ECO:0000313" key="8">
    <source>
        <dbReference type="EMBL" id="KZX12225.1"/>
    </source>
</evidence>
<evidence type="ECO:0000256" key="3">
    <source>
        <dbReference type="ARBA" id="ARBA00022723"/>
    </source>
</evidence>
<dbReference type="PANTHER" id="PTHR43255">
    <property type="entry name" value="IRON-SULFUR-BINDING OXIDOREDUCTASE FADF-RELATED-RELATED"/>
    <property type="match status" value="1"/>
</dbReference>
<reference evidence="8 9" key="1">
    <citation type="submission" date="2016-04" db="EMBL/GenBank/DDBJ databases">
        <title>Genome sequence of Methanobrevibacter filiformis DSM 11501.</title>
        <authorList>
            <person name="Poehlein A."/>
            <person name="Seedorf H."/>
            <person name="Daniel R."/>
        </authorList>
    </citation>
    <scope>NUCLEOTIDE SEQUENCE [LARGE SCALE GENOMIC DNA]</scope>
    <source>
        <strain evidence="8 9">DSM 11501</strain>
    </source>
</reference>
<dbReference type="RefSeq" id="WP_066972577.1">
    <property type="nucleotide sequence ID" value="NZ_LWMT01000232.1"/>
</dbReference>
<dbReference type="GO" id="GO:0016491">
    <property type="term" value="F:oxidoreductase activity"/>
    <property type="evidence" value="ECO:0007669"/>
    <property type="project" value="UniProtKB-KW"/>
</dbReference>
<evidence type="ECO:0000256" key="2">
    <source>
        <dbReference type="ARBA" id="ARBA00022485"/>
    </source>
</evidence>
<dbReference type="EMBL" id="LWMT01000232">
    <property type="protein sequence ID" value="KZX12225.1"/>
    <property type="molecule type" value="Genomic_DNA"/>
</dbReference>
<dbReference type="AlphaFoldDB" id="A0A162FF90"/>
<keyword evidence="6" id="KW-0411">Iron-sulfur</keyword>
<evidence type="ECO:0000259" key="7">
    <source>
        <dbReference type="PROSITE" id="PS51379"/>
    </source>
</evidence>
<evidence type="ECO:0000256" key="1">
    <source>
        <dbReference type="ARBA" id="ARBA00007097"/>
    </source>
</evidence>
<dbReference type="NCBIfam" id="NF041890">
    <property type="entry name" value="hdrC_Methbact"/>
    <property type="match status" value="1"/>
</dbReference>
<dbReference type="InterPro" id="IPR017900">
    <property type="entry name" value="4Fe4S_Fe_S_CS"/>
</dbReference>
<name>A0A162FF90_9EURY</name>
<dbReference type="SUPFAM" id="SSF46548">
    <property type="entry name" value="alpha-helical ferredoxin"/>
    <property type="match status" value="1"/>
</dbReference>
<evidence type="ECO:0000313" key="9">
    <source>
        <dbReference type="Proteomes" id="UP000077066"/>
    </source>
</evidence>
<evidence type="ECO:0000256" key="6">
    <source>
        <dbReference type="ARBA" id="ARBA00023014"/>
    </source>
</evidence>
<protein>
    <recommendedName>
        <fullName evidence="7">4Fe-4S ferredoxin-type domain-containing protein</fullName>
    </recommendedName>
</protein>
<dbReference type="PANTHER" id="PTHR43255:SF1">
    <property type="entry name" value="IRON-SULFUR-BINDING OXIDOREDUCTASE FADF-RELATED"/>
    <property type="match status" value="1"/>
</dbReference>
<dbReference type="PATRIC" id="fig|55758.3.peg.1360"/>
<dbReference type="PROSITE" id="PS51379">
    <property type="entry name" value="4FE4S_FER_2"/>
    <property type="match status" value="1"/>
</dbReference>
<dbReference type="InterPro" id="IPR009051">
    <property type="entry name" value="Helical_ferredxn"/>
</dbReference>
<keyword evidence="2" id="KW-0004">4Fe-4S</keyword>
<evidence type="ECO:0000256" key="4">
    <source>
        <dbReference type="ARBA" id="ARBA00023002"/>
    </source>
</evidence>
<dbReference type="Gene3D" id="1.10.1060.10">
    <property type="entry name" value="Alpha-helical ferredoxin"/>
    <property type="match status" value="1"/>
</dbReference>
<accession>A0A162FF90</accession>
<dbReference type="GO" id="GO:0005886">
    <property type="term" value="C:plasma membrane"/>
    <property type="evidence" value="ECO:0007669"/>
    <property type="project" value="TreeGrafter"/>
</dbReference>
<dbReference type="InterPro" id="IPR017896">
    <property type="entry name" value="4Fe4S_Fe-S-bd"/>
</dbReference>
<dbReference type="STRING" id="55758.MBFIL_11870"/>
<sequence length="196" mass="22690">MKVINLDETREKLSNKVLNNIKASHDLGLLRCVQCGMCTSVCPGAKHSNYNPRYMVEKVLENDEKIIENKDIWNCFYCYTCHSVCAVGNSPCEVNQILRQIAIDNGKEDEKLKYFASYGETFLDIGIGGMPKSFFMTLHEDIEGWLDFKAELEEIRKELSLGPIQMPQESIEEVRKLLNKMNFDKRVKRLKKEEKE</sequence>
<dbReference type="Proteomes" id="UP000077066">
    <property type="component" value="Unassembled WGS sequence"/>
</dbReference>
<feature type="domain" description="4Fe-4S ferredoxin-type" evidence="7">
    <location>
        <begin position="21"/>
        <end position="53"/>
    </location>
</feature>
<organism evidence="8 9">
    <name type="scientific">Methanobrevibacter filiformis</name>
    <dbReference type="NCBI Taxonomy" id="55758"/>
    <lineage>
        <taxon>Archaea</taxon>
        <taxon>Methanobacteriati</taxon>
        <taxon>Methanobacteriota</taxon>
        <taxon>Methanomada group</taxon>
        <taxon>Methanobacteria</taxon>
        <taxon>Methanobacteriales</taxon>
        <taxon>Methanobacteriaceae</taxon>
        <taxon>Methanobrevibacter</taxon>
    </lineage>
</organism>
<keyword evidence="4" id="KW-0560">Oxidoreductase</keyword>
<dbReference type="OrthoDB" id="144910at2157"/>
<proteinExistence type="inferred from homology"/>